<dbReference type="Gene3D" id="1.20.1270.70">
    <property type="entry name" value="Designed single chain three-helix bundle"/>
    <property type="match status" value="1"/>
</dbReference>
<protein>
    <submittedName>
        <fullName evidence="6">Carbohydrate binding protein</fullName>
    </submittedName>
</protein>
<organism evidence="6 7">
    <name type="scientific">Actinoplanes lutulentus</name>
    <dbReference type="NCBI Taxonomy" id="1287878"/>
    <lineage>
        <taxon>Bacteria</taxon>
        <taxon>Bacillati</taxon>
        <taxon>Actinomycetota</taxon>
        <taxon>Actinomycetes</taxon>
        <taxon>Micromonosporales</taxon>
        <taxon>Micromonosporaceae</taxon>
        <taxon>Actinoplanes</taxon>
    </lineage>
</organism>
<comment type="similarity">
    <text evidence="1">Belongs to the glycosyl hydrolase 43 family.</text>
</comment>
<feature type="domain" description="Chitin-binding type-3" evidence="5">
    <location>
        <begin position="830"/>
        <end position="873"/>
    </location>
</feature>
<dbReference type="PANTHER" id="PTHR22925">
    <property type="entry name" value="GLYCOSYL HYDROLASE 43 FAMILY MEMBER"/>
    <property type="match status" value="1"/>
</dbReference>
<gene>
    <name evidence="6" type="ORF">B0I29_108174</name>
</gene>
<dbReference type="SUPFAM" id="SSF75005">
    <property type="entry name" value="Arabinanase/levansucrase/invertase"/>
    <property type="match status" value="1"/>
</dbReference>
<dbReference type="InterPro" id="IPR023296">
    <property type="entry name" value="Glyco_hydro_beta-prop_sf"/>
</dbReference>
<dbReference type="SMART" id="SM00495">
    <property type="entry name" value="ChtBD3"/>
    <property type="match status" value="2"/>
</dbReference>
<dbReference type="GO" id="GO:0004553">
    <property type="term" value="F:hydrolase activity, hydrolyzing O-glycosyl compounds"/>
    <property type="evidence" value="ECO:0007669"/>
    <property type="project" value="InterPro"/>
</dbReference>
<dbReference type="PANTHER" id="PTHR22925:SF3">
    <property type="entry name" value="GLYCOSYL HYDROLASE FAMILY PROTEIN 43"/>
    <property type="match status" value="1"/>
</dbReference>
<dbReference type="Gene3D" id="2.60.120.260">
    <property type="entry name" value="Galactose-binding domain-like"/>
    <property type="match status" value="2"/>
</dbReference>
<dbReference type="GO" id="GO:0005975">
    <property type="term" value="P:carbohydrate metabolic process"/>
    <property type="evidence" value="ECO:0007669"/>
    <property type="project" value="InterPro"/>
</dbReference>
<dbReference type="EMBL" id="QLMJ01000008">
    <property type="protein sequence ID" value="RAK36584.1"/>
    <property type="molecule type" value="Genomic_DNA"/>
</dbReference>
<evidence type="ECO:0000256" key="3">
    <source>
        <dbReference type="ARBA" id="ARBA00023295"/>
    </source>
</evidence>
<evidence type="ECO:0000259" key="5">
    <source>
        <dbReference type="SMART" id="SM00495"/>
    </source>
</evidence>
<evidence type="ECO:0000313" key="6">
    <source>
        <dbReference type="EMBL" id="RAK36584.1"/>
    </source>
</evidence>
<comment type="caution">
    <text evidence="6">The sequence shown here is derived from an EMBL/GenBank/DDBJ whole genome shotgun (WGS) entry which is preliminary data.</text>
</comment>
<reference evidence="6 7" key="1">
    <citation type="submission" date="2018-06" db="EMBL/GenBank/DDBJ databases">
        <title>Genomic Encyclopedia of Type Strains, Phase III (KMG-III): the genomes of soil and plant-associated and newly described type strains.</title>
        <authorList>
            <person name="Whitman W."/>
        </authorList>
    </citation>
    <scope>NUCLEOTIDE SEQUENCE [LARGE SCALE GENOMIC DNA]</scope>
    <source>
        <strain evidence="6 7">CGMCC 4.7090</strain>
    </source>
</reference>
<dbReference type="Pfam" id="PF04616">
    <property type="entry name" value="Glyco_hydro_43"/>
    <property type="match status" value="1"/>
</dbReference>
<dbReference type="CDD" id="cd18823">
    <property type="entry name" value="GH43_RcAra43A-like"/>
    <property type="match status" value="1"/>
</dbReference>
<proteinExistence type="inferred from homology"/>
<dbReference type="InterPro" id="IPR006710">
    <property type="entry name" value="Glyco_hydro_43"/>
</dbReference>
<dbReference type="OrthoDB" id="5381276at2"/>
<dbReference type="GO" id="GO:0005576">
    <property type="term" value="C:extracellular region"/>
    <property type="evidence" value="ECO:0007669"/>
    <property type="project" value="InterPro"/>
</dbReference>
<keyword evidence="2" id="KW-0378">Hydrolase</keyword>
<keyword evidence="3" id="KW-0326">Glycosidase</keyword>
<feature type="chain" id="PRO_5016234887" evidence="4">
    <location>
        <begin position="27"/>
        <end position="874"/>
    </location>
</feature>
<evidence type="ECO:0000256" key="4">
    <source>
        <dbReference type="SAM" id="SignalP"/>
    </source>
</evidence>
<keyword evidence="4" id="KW-0732">Signal</keyword>
<dbReference type="CDD" id="cd12215">
    <property type="entry name" value="ChiC_BD"/>
    <property type="match status" value="2"/>
</dbReference>
<keyword evidence="7" id="KW-1185">Reference proteome</keyword>
<dbReference type="SUPFAM" id="SSF51055">
    <property type="entry name" value="Carbohydrate binding domain"/>
    <property type="match status" value="2"/>
</dbReference>
<accession>A0A327ZGD5</accession>
<dbReference type="Gene3D" id="2.115.10.20">
    <property type="entry name" value="Glycosyl hydrolase domain, family 43"/>
    <property type="match status" value="1"/>
</dbReference>
<dbReference type="RefSeq" id="WP_111650402.1">
    <property type="nucleotide sequence ID" value="NZ_JACHWI010000007.1"/>
</dbReference>
<evidence type="ECO:0000313" key="7">
    <source>
        <dbReference type="Proteomes" id="UP000249341"/>
    </source>
</evidence>
<dbReference type="Proteomes" id="UP000249341">
    <property type="component" value="Unassembled WGS sequence"/>
</dbReference>
<dbReference type="InterPro" id="IPR003610">
    <property type="entry name" value="CBM5/12"/>
</dbReference>
<evidence type="ECO:0000256" key="1">
    <source>
        <dbReference type="ARBA" id="ARBA00009865"/>
    </source>
</evidence>
<feature type="domain" description="Chitin-binding type-3" evidence="5">
    <location>
        <begin position="781"/>
        <end position="824"/>
    </location>
</feature>
<dbReference type="AlphaFoldDB" id="A0A327ZGD5"/>
<name>A0A327ZGD5_9ACTN</name>
<evidence type="ECO:0000256" key="2">
    <source>
        <dbReference type="ARBA" id="ARBA00022801"/>
    </source>
</evidence>
<feature type="signal peptide" evidence="4">
    <location>
        <begin position="1"/>
        <end position="26"/>
    </location>
</feature>
<dbReference type="GO" id="GO:0030246">
    <property type="term" value="F:carbohydrate binding"/>
    <property type="evidence" value="ECO:0007669"/>
    <property type="project" value="InterPro"/>
</dbReference>
<sequence length="874" mass="94683">MAIKAFAAVLVAAALTLFAPASPASADEAVVSVEHTAVTTERGTPHQTYYDGTWDSNSRIHWANTGAFLEVVFDGHTAVIYGSTRTGHGLGRVSIDDQEKGTVTYGAATNNTVRALATFGGLTDGRHTLRIVAEGWVDHGRIEVTSGQPHVPDALETLHSSVSGFTAADYTAPTWDPFAVARTAAGELGRSEGTPEVRETARAALQQATDALVLLRGIRAIVADYQNRVPTDFTRSSWTPFATALNDAKDLLDRADATKADVVRVKNGLHTTAGALVPVAGGSFQPITNNTFWRDTDGNPIYSQGGGIFRFGDTYYWYGVRYANADDYHADPSHTYPSAFQSIPVYSSKDLVNWTFENEVATTGTALNIPASTGPYWARLQSLAEASWLGRLGVSYNENTGKYVLLVQMSQRLDPSGADNAGVLFLQGDSPADDFAYANLQKQIVNSPTRSTGDQTVFTDDDGSDYLVFSNAAGRARAFVSKISAADSLTVEPGAQIGWSAAGREGNAMFRLHDTYYMAASDLHGWNTSVNHVIQSQTSAIQGPYSPEYTLRGTEKDYSHVTQTGFFVTIKGTKQNTVLYAGDRWADFAWNGLGYNQWTPLSETGDGLFFNSLSHWELNAVTGEWRVGDDNNYVLNPDFAADRIARSELTGWTTTVDTEYSANTFVKNVTPGADSSRWALQLGNAEAFSGSVRQENPVPDGLYTFKAKINTGGALGYARVVISDASGHEYHLDVNRATSGWEPVELRDIVLTGGTATVRVEARSAGGNQSVKLDLLSLVKLPDWSPDTTYLAGATVHHQGSRWRATWWTRGQAPGDPHGPWQEIKESAGTAVWTPSRIFVAGDVALHQGVTYTAKWWTRNQQPGNPYGPWQVTG</sequence>
<dbReference type="Pfam" id="PF02839">
    <property type="entry name" value="CBM_5_12"/>
    <property type="match status" value="2"/>
</dbReference>
<dbReference type="InterPro" id="IPR036573">
    <property type="entry name" value="CBM_sf_5/12"/>
</dbReference>
<dbReference type="Gene3D" id="2.10.10.20">
    <property type="entry name" value="Carbohydrate-binding module superfamily 5/12"/>
    <property type="match status" value="2"/>
</dbReference>